<evidence type="ECO:0008006" key="4">
    <source>
        <dbReference type="Google" id="ProtNLM"/>
    </source>
</evidence>
<sequence length="264" mass="29115">MQILYYDCFCGISGDMNLGALLDLGVNENYLREELAKLYIQDEYELQIKRDCKNGITGTRVEVVLAGQHAEHVIHEKNHEHVHKHETDVHTHQHQHRNLKDIEIIIKNSSLSEKIQQISMDIFHKIAVAEAKVHGKDLYEVHFHEVGATDSIIDIVGAGICLAALQVDKVVASTIELGGGWANCAHGKIPVPAPATVEIVKNLPTKLGIVPFETTTPTGAAILASSVVEFTDKINFSIEKIGYGIGHRDLAIPNVLRVYLGKVN</sequence>
<comment type="caution">
    <text evidence="2">The sequence shown here is derived from an EMBL/GenBank/DDBJ whole genome shotgun (WGS) entry which is preliminary data.</text>
</comment>
<dbReference type="EMBL" id="JACHFH010000015">
    <property type="protein sequence ID" value="MBB5336300.1"/>
    <property type="molecule type" value="Genomic_DNA"/>
</dbReference>
<evidence type="ECO:0000313" key="3">
    <source>
        <dbReference type="Proteomes" id="UP000559117"/>
    </source>
</evidence>
<dbReference type="Proteomes" id="UP000559117">
    <property type="component" value="Unassembled WGS sequence"/>
</dbReference>
<evidence type="ECO:0000256" key="1">
    <source>
        <dbReference type="ARBA" id="ARBA00022596"/>
    </source>
</evidence>
<dbReference type="AlphaFoldDB" id="A0A840UJD7"/>
<name>A0A840UJD7_9FIRM</name>
<dbReference type="PANTHER" id="PTHR36566:SF1">
    <property type="entry name" value="PYRIDINIUM-3,5-BISTHIOCARBOXYLIC ACID MONONUCLEOTIDE NICKEL INSERTION PROTEIN"/>
    <property type="match status" value="1"/>
</dbReference>
<reference evidence="2 3" key="1">
    <citation type="submission" date="2020-08" db="EMBL/GenBank/DDBJ databases">
        <title>Genomic Encyclopedia of Type Strains, Phase IV (KMG-IV): sequencing the most valuable type-strain genomes for metagenomic binning, comparative biology and taxonomic classification.</title>
        <authorList>
            <person name="Goeker M."/>
        </authorList>
    </citation>
    <scope>NUCLEOTIDE SEQUENCE [LARGE SCALE GENOMIC DNA]</scope>
    <source>
        <strain evidence="2 3">DSM 24661</strain>
    </source>
</reference>
<keyword evidence="1" id="KW-0533">Nickel</keyword>
<gene>
    <name evidence="2" type="ORF">HNR32_001448</name>
</gene>
<organism evidence="2 3">
    <name type="scientific">Pectinatus brassicae</name>
    <dbReference type="NCBI Taxonomy" id="862415"/>
    <lineage>
        <taxon>Bacteria</taxon>
        <taxon>Bacillati</taxon>
        <taxon>Bacillota</taxon>
        <taxon>Negativicutes</taxon>
        <taxon>Selenomonadales</taxon>
        <taxon>Selenomonadaceae</taxon>
        <taxon>Pectinatus</taxon>
    </lineage>
</organism>
<dbReference type="PANTHER" id="PTHR36566">
    <property type="entry name" value="NICKEL INSERTION PROTEIN-RELATED"/>
    <property type="match status" value="1"/>
</dbReference>
<dbReference type="InterPro" id="IPR002822">
    <property type="entry name" value="Ni_insertion"/>
</dbReference>
<keyword evidence="3" id="KW-1185">Reference proteome</keyword>
<evidence type="ECO:0000313" key="2">
    <source>
        <dbReference type="EMBL" id="MBB5336300.1"/>
    </source>
</evidence>
<accession>A0A840UJD7</accession>
<dbReference type="RefSeq" id="WP_183861119.1">
    <property type="nucleotide sequence ID" value="NZ_JACHFH010000015.1"/>
</dbReference>
<dbReference type="Pfam" id="PF01969">
    <property type="entry name" value="Ni_insertion"/>
    <property type="match status" value="1"/>
</dbReference>
<proteinExistence type="predicted"/>
<protein>
    <recommendedName>
        <fullName evidence="4">TIGR00299 family protein</fullName>
    </recommendedName>
</protein>